<reference evidence="2 3" key="1">
    <citation type="submission" date="2023-11" db="EMBL/GenBank/DDBJ databases">
        <title>MicrobeMod: A computational toolkit for identifying prokaryotic methylation and restriction-modification with nanopore sequencing.</title>
        <authorList>
            <person name="Crits-Christoph A."/>
            <person name="Kang S.C."/>
            <person name="Lee H."/>
            <person name="Ostrov N."/>
        </authorList>
    </citation>
    <scope>NUCLEOTIDE SEQUENCE [LARGE SCALE GENOMIC DNA]</scope>
    <source>
        <strain evidence="2 3">ATCC 49870</strain>
    </source>
</reference>
<dbReference type="PANTHER" id="PTHR43031">
    <property type="entry name" value="FAD-DEPENDENT OXIDOREDUCTASE"/>
    <property type="match status" value="1"/>
</dbReference>
<dbReference type="PANTHER" id="PTHR43031:SF1">
    <property type="entry name" value="PYRIDINE NUCLEOTIDE-DISULPHIDE OXIDOREDUCTASE"/>
    <property type="match status" value="1"/>
</dbReference>
<dbReference type="RefSeq" id="WP_322521898.1">
    <property type="nucleotide sequence ID" value="NZ_CP140153.1"/>
</dbReference>
<accession>A0ABZ0YY13</accession>
<gene>
    <name evidence="2" type="ORF">SR882_03140</name>
</gene>
<dbReference type="CDD" id="cd00158">
    <property type="entry name" value="RHOD"/>
    <property type="match status" value="1"/>
</dbReference>
<dbReference type="InterPro" id="IPR001763">
    <property type="entry name" value="Rhodanese-like_dom"/>
</dbReference>
<name>A0ABZ0YY13_9GAMM</name>
<proteinExistence type="predicted"/>
<evidence type="ECO:0000313" key="2">
    <source>
        <dbReference type="EMBL" id="WQH16913.1"/>
    </source>
</evidence>
<evidence type="ECO:0000313" key="3">
    <source>
        <dbReference type="Proteomes" id="UP001327459"/>
    </source>
</evidence>
<feature type="domain" description="Rhodanese" evidence="1">
    <location>
        <begin position="40"/>
        <end position="134"/>
    </location>
</feature>
<dbReference type="EMBL" id="CP140153">
    <property type="protein sequence ID" value="WQH16913.1"/>
    <property type="molecule type" value="Genomic_DNA"/>
</dbReference>
<dbReference type="Pfam" id="PF00581">
    <property type="entry name" value="Rhodanese"/>
    <property type="match status" value="1"/>
</dbReference>
<organism evidence="2 3">
    <name type="scientific">Guyparkeria halophila</name>
    <dbReference type="NCBI Taxonomy" id="47960"/>
    <lineage>
        <taxon>Bacteria</taxon>
        <taxon>Pseudomonadati</taxon>
        <taxon>Pseudomonadota</taxon>
        <taxon>Gammaproteobacteria</taxon>
        <taxon>Chromatiales</taxon>
        <taxon>Thioalkalibacteraceae</taxon>
        <taxon>Guyparkeria</taxon>
    </lineage>
</organism>
<dbReference type="SUPFAM" id="SSF52821">
    <property type="entry name" value="Rhodanese/Cell cycle control phosphatase"/>
    <property type="match status" value="2"/>
</dbReference>
<protein>
    <submittedName>
        <fullName evidence="2">Rhodanese-like domain-containing protein</fullName>
    </submittedName>
</protein>
<sequence>MALGLSLLFTGLVAADDFPLRDKYASVGVPPVETEELASSLDAMTVVDARSPYEYETLHIRDAVSIPLASRDFGESVLGLAKESGQPLVFYCNGVTCAVSYKAALKAKEAGVEDARVYDAGVFAWAQAHPEHTVLLGEPLQSADRLIANEAFQDHVLDEDAFYARIQSSTNPVIVDIRSKNQRQGVSLFQMQDRHVPLTNDNRELGGLVQAAMAEQRPMFFVDATGKQVRWLQYYLEAQGVTQYWFLEGGASKIYESMGLQ</sequence>
<keyword evidence="3" id="KW-1185">Reference proteome</keyword>
<dbReference type="Gene3D" id="3.40.250.10">
    <property type="entry name" value="Rhodanese-like domain"/>
    <property type="match status" value="1"/>
</dbReference>
<dbReference type="InterPro" id="IPR050229">
    <property type="entry name" value="GlpE_sulfurtransferase"/>
</dbReference>
<evidence type="ECO:0000259" key="1">
    <source>
        <dbReference type="PROSITE" id="PS50206"/>
    </source>
</evidence>
<dbReference type="InterPro" id="IPR036873">
    <property type="entry name" value="Rhodanese-like_dom_sf"/>
</dbReference>
<dbReference type="Proteomes" id="UP001327459">
    <property type="component" value="Chromosome"/>
</dbReference>
<dbReference type="SMART" id="SM00450">
    <property type="entry name" value="RHOD"/>
    <property type="match status" value="1"/>
</dbReference>
<dbReference type="PROSITE" id="PS50206">
    <property type="entry name" value="RHODANESE_3"/>
    <property type="match status" value="1"/>
</dbReference>